<evidence type="ECO:0000256" key="3">
    <source>
        <dbReference type="ARBA" id="ARBA00022692"/>
    </source>
</evidence>
<comment type="subcellular location">
    <subcellularLocation>
        <location evidence="1">Cell membrane</location>
        <topology evidence="1">Multi-pass membrane protein</topology>
    </subcellularLocation>
</comment>
<dbReference type="Gene3D" id="3.30.70.270">
    <property type="match status" value="1"/>
</dbReference>
<dbReference type="EMBL" id="BA000022">
    <property type="protein sequence ID" value="BAA16824.1"/>
    <property type="molecule type" value="Genomic_DNA"/>
</dbReference>
<dbReference type="NCBIfam" id="TIGR00254">
    <property type="entry name" value="GGDEF"/>
    <property type="match status" value="1"/>
</dbReference>
<dbReference type="PANTHER" id="PTHR45138">
    <property type="entry name" value="REGULATORY COMPONENTS OF SENSORY TRANSDUCTION SYSTEM"/>
    <property type="match status" value="1"/>
</dbReference>
<reference evidence="9 10" key="1">
    <citation type="journal article" date="1995" name="DNA Res.">
        <title>Sequence analysis of the genome of the unicellular cyanobacterium Synechocystis sp. strain PCC6803. I. Sequence features in the 1 Mb region from map positions 64% to 92% of the genome.</title>
        <authorList>
            <person name="Kaneko T."/>
            <person name="Tanaka A."/>
            <person name="Sato S."/>
            <person name="Kotani H."/>
            <person name="Sazuka T."/>
            <person name="Miyajima N."/>
            <person name="Sugiura M."/>
            <person name="Tabata S."/>
        </authorList>
    </citation>
    <scope>NUCLEOTIDE SEQUENCE [LARGE SCALE GENOMIC DNA]</scope>
    <source>
        <strain evidence="10">ATCC 27184 / PCC 6803 / Kazusa</strain>
    </source>
</reference>
<keyword evidence="3 7" id="KW-0812">Transmembrane</keyword>
<proteinExistence type="predicted"/>
<dbReference type="Proteomes" id="UP000001425">
    <property type="component" value="Chromosome"/>
</dbReference>
<evidence type="ECO:0000256" key="2">
    <source>
        <dbReference type="ARBA" id="ARBA00022475"/>
    </source>
</evidence>
<feature type="transmembrane region" description="Helical" evidence="7">
    <location>
        <begin position="275"/>
        <end position="294"/>
    </location>
</feature>
<dbReference type="CDD" id="cd01949">
    <property type="entry name" value="GGDEF"/>
    <property type="match status" value="1"/>
</dbReference>
<dbReference type="EnsemblBacteria" id="BAA16824">
    <property type="protein sequence ID" value="BAA16824"/>
    <property type="gene ID" value="BAA16824"/>
</dbReference>
<name>P72809_SYNY3</name>
<dbReference type="InterPro" id="IPR000160">
    <property type="entry name" value="GGDEF_dom"/>
</dbReference>
<evidence type="ECO:0000256" key="5">
    <source>
        <dbReference type="ARBA" id="ARBA00023136"/>
    </source>
</evidence>
<dbReference type="InterPro" id="IPR029787">
    <property type="entry name" value="Nucleotide_cyclase"/>
</dbReference>
<feature type="transmembrane region" description="Helical" evidence="7">
    <location>
        <begin position="60"/>
        <end position="80"/>
    </location>
</feature>
<reference evidence="9 10" key="2">
    <citation type="journal article" date="1996" name="DNA Res.">
        <title>Sequence analysis of the genome of the unicellular cyanobacterium Synechocystis sp. strain PCC6803. II. Sequence determination of the entire genome and assignment of potential protein-coding regions.</title>
        <authorList>
            <person name="Kaneko T."/>
            <person name="Sato S."/>
            <person name="Kotani H."/>
            <person name="Tanaka A."/>
            <person name="Asamizu E."/>
            <person name="Nakamura Y."/>
            <person name="Miyajima N."/>
            <person name="Hirosawa M."/>
            <person name="Sugiura M."/>
            <person name="Sasamoto S."/>
            <person name="Kimura T."/>
            <person name="Hosouchi T."/>
            <person name="Matsuno A."/>
            <person name="Muraki A."/>
            <person name="Nakazaki N."/>
            <person name="Naruo K."/>
            <person name="Okumura S."/>
            <person name="Shimpo S."/>
            <person name="Takeuchi C."/>
            <person name="Wada T."/>
            <person name="Watanabe A."/>
            <person name="Yamada M."/>
            <person name="Yasuda M."/>
            <person name="Tabata S."/>
        </authorList>
    </citation>
    <scope>NUCLEOTIDE SEQUENCE [LARGE SCALE GENOMIC DNA]</scope>
    <source>
        <strain evidence="10">ATCC 27184 / PCC 6803 / Kazusa</strain>
    </source>
</reference>
<evidence type="ECO:0000259" key="8">
    <source>
        <dbReference type="PROSITE" id="PS50887"/>
    </source>
</evidence>
<dbReference type="PANTHER" id="PTHR45138:SF9">
    <property type="entry name" value="DIGUANYLATE CYCLASE DGCM-RELATED"/>
    <property type="match status" value="1"/>
</dbReference>
<accession>P72809</accession>
<keyword evidence="10" id="KW-1185">Reference proteome</keyword>
<feature type="transmembrane region" description="Helical" evidence="7">
    <location>
        <begin position="101"/>
        <end position="127"/>
    </location>
</feature>
<dbReference type="Pfam" id="PF05231">
    <property type="entry name" value="MASE1"/>
    <property type="match status" value="1"/>
</dbReference>
<dbReference type="SUPFAM" id="SSF55073">
    <property type="entry name" value="Nucleotide cyclase"/>
    <property type="match status" value="1"/>
</dbReference>
<keyword evidence="2" id="KW-1003">Cell membrane</keyword>
<keyword evidence="5 7" id="KW-0472">Membrane</keyword>
<dbReference type="eggNOG" id="COG3706">
    <property type="taxonomic scope" value="Bacteria"/>
</dbReference>
<evidence type="ECO:0000313" key="10">
    <source>
        <dbReference type="Proteomes" id="UP000001425"/>
    </source>
</evidence>
<keyword evidence="6" id="KW-0175">Coiled coil</keyword>
<dbReference type="InterPro" id="IPR007895">
    <property type="entry name" value="MASE1"/>
</dbReference>
<dbReference type="PROSITE" id="PS50887">
    <property type="entry name" value="GGDEF"/>
    <property type="match status" value="1"/>
</dbReference>
<dbReference type="SMART" id="SM00267">
    <property type="entry name" value="GGDEF"/>
    <property type="match status" value="1"/>
</dbReference>
<dbReference type="GO" id="GO:0005886">
    <property type="term" value="C:plasma membrane"/>
    <property type="evidence" value="ECO:0007669"/>
    <property type="project" value="UniProtKB-SubCell"/>
</dbReference>
<evidence type="ECO:0000256" key="7">
    <source>
        <dbReference type="SAM" id="Phobius"/>
    </source>
</evidence>
<dbReference type="PIR" id="S74673">
    <property type="entry name" value="S74673"/>
</dbReference>
<evidence type="ECO:0000256" key="1">
    <source>
        <dbReference type="ARBA" id="ARBA00004651"/>
    </source>
</evidence>
<dbReference type="Pfam" id="PF00990">
    <property type="entry name" value="GGDEF"/>
    <property type="match status" value="1"/>
</dbReference>
<feature type="domain" description="GGDEF" evidence="8">
    <location>
        <begin position="444"/>
        <end position="582"/>
    </location>
</feature>
<keyword evidence="4 7" id="KW-1133">Transmembrane helix</keyword>
<evidence type="ECO:0000256" key="4">
    <source>
        <dbReference type="ARBA" id="ARBA00022989"/>
    </source>
</evidence>
<dbReference type="InParanoid" id="P72809"/>
<dbReference type="eggNOG" id="COG3447">
    <property type="taxonomic scope" value="Bacteria"/>
</dbReference>
<evidence type="ECO:0000313" key="9">
    <source>
        <dbReference type="EMBL" id="BAA16824.1"/>
    </source>
</evidence>
<protein>
    <submittedName>
        <fullName evidence="9">PleD gene product</fullName>
    </submittedName>
</protein>
<dbReference type="FunFam" id="3.30.70.270:FF:000001">
    <property type="entry name" value="Diguanylate cyclase domain protein"/>
    <property type="match status" value="1"/>
</dbReference>
<feature type="coiled-coil region" evidence="6">
    <location>
        <begin position="368"/>
        <end position="402"/>
    </location>
</feature>
<feature type="transmembrane region" description="Helical" evidence="7">
    <location>
        <begin position="347"/>
        <end position="368"/>
    </location>
</feature>
<organism evidence="9 10">
    <name type="scientific">Synechocystis sp. (strain ATCC 27184 / PCC 6803 / Kazusa)</name>
    <dbReference type="NCBI Taxonomy" id="1111708"/>
    <lineage>
        <taxon>Bacteria</taxon>
        <taxon>Bacillati</taxon>
        <taxon>Cyanobacteriota</taxon>
        <taxon>Cyanophyceae</taxon>
        <taxon>Synechococcales</taxon>
        <taxon>Merismopediaceae</taxon>
        <taxon>Synechocystis</taxon>
    </lineage>
</organism>
<dbReference type="PaxDb" id="1148-1651898"/>
<feature type="transmembrane region" description="Helical" evidence="7">
    <location>
        <begin position="300"/>
        <end position="326"/>
    </location>
</feature>
<dbReference type="InterPro" id="IPR050469">
    <property type="entry name" value="Diguanylate_Cyclase"/>
</dbReference>
<dbReference type="STRING" id="1148.gene:10497682"/>
<evidence type="ECO:0000256" key="6">
    <source>
        <dbReference type="SAM" id="Coils"/>
    </source>
</evidence>
<feature type="transmembrane region" description="Helical" evidence="7">
    <location>
        <begin position="203"/>
        <end position="230"/>
    </location>
</feature>
<sequence length="585" mass="65725">MSGAIPQGPRRIDTLKRREILGCGGSAIMARQDYWAPIHRHELVRWIKGSGSASFWQNPLLHNILLNLLVALFYVVGIRLSDQLVSTLLPGRISPVWFPSALTFGVFFHFGHWVTPGIILGSVLGLVSVLSTFDPPPSIAQFLVLETAFAFANTLQPFIGDLWLKNKLISVAQKESVTIIKDSDSIQEPLAILNPFQRVSTTLAFVQGAIIGPFLSAVIGVTTLLLMGIIARENFFYSWITWWSNSVLAIIVFTPVLINIRFYHFRRHHFFNTKLVISLVLTFLVWFLSFYHSFPVAYMFLPLILFVVFHFGDFFASIFVAFFAFFAIFATAQGQGLFNQDSGNNSIIFLQLFTAVISMTALFFSAIIQEKKIAQQSLSRAVKNLENEVQKRTDKLAAANKSLELANIELNKLAHIDGLTRIPNRRYFEQQFAEEWQIFLGRGKSLTVMMVDVDHFKLYNDHYGHSQGDICLAEIAQILQCCIRQPGSDFVARYGGEEFVLVLPEVDQFGAIAIAQRIKTALQTRNISHHAVDLAGNVTCSIGIAVAHSRFASSKETLLKQADQALYCAKQAGRNQYFLFDHAEE</sequence>
<dbReference type="KEGG" id="syn:slr1798"/>
<feature type="transmembrane region" description="Helical" evidence="7">
    <location>
        <begin position="242"/>
        <end position="263"/>
    </location>
</feature>
<dbReference type="AlphaFoldDB" id="P72809"/>
<dbReference type="InterPro" id="IPR043128">
    <property type="entry name" value="Rev_trsase/Diguanyl_cyclase"/>
</dbReference>
<gene>
    <name evidence="9" type="primary">pleD</name>
</gene>